<sequence>MRQVSCRNCGNRVLIEKYSNAHTSVQWLEDSEQVCPELARPSDNPYAQRSCSSLRQTINDLADAGAVEMSERSYPVPGSLY</sequence>
<reference evidence="1" key="1">
    <citation type="submission" date="2019-07" db="EMBL/GenBank/DDBJ databases">
        <title>Genomic Encyclopedia of Type Strains, Phase IV (KMG-IV): sequencing the most valuable type-strain genomes for metagenomic binning, comparative biology and taxonomic classification.</title>
        <authorList>
            <person name="Goeker M."/>
        </authorList>
    </citation>
    <scope>NUCLEOTIDE SEQUENCE</scope>
    <source>
        <strain evidence="1">DSM 44596</strain>
    </source>
</reference>
<organism evidence="1">
    <name type="scientific">Nocardia globerula</name>
    <dbReference type="NCBI Taxonomy" id="1818"/>
    <lineage>
        <taxon>Bacteria</taxon>
        <taxon>Bacillati</taxon>
        <taxon>Actinomycetota</taxon>
        <taxon>Actinomycetes</taxon>
        <taxon>Mycobacteriales</taxon>
        <taxon>Nocardiaceae</taxon>
        <taxon>Nocardia</taxon>
    </lineage>
</organism>
<evidence type="ECO:0000313" key="1">
    <source>
        <dbReference type="EMBL" id="TYQ07741.1"/>
    </source>
</evidence>
<dbReference type="AlphaFoldDB" id="A0A652YVN0"/>
<accession>A0A652YVN0</accession>
<gene>
    <name evidence="1" type="ORF">FNL38_101106</name>
</gene>
<proteinExistence type="predicted"/>
<dbReference type="EMBL" id="VNIQ01000001">
    <property type="protein sequence ID" value="TYQ07741.1"/>
    <property type="molecule type" value="Genomic_DNA"/>
</dbReference>
<protein>
    <submittedName>
        <fullName evidence="1">Uncharacterized protein</fullName>
    </submittedName>
</protein>
<comment type="caution">
    <text evidence="1">The sequence shown here is derived from an EMBL/GenBank/DDBJ whole genome shotgun (WGS) entry which is preliminary data.</text>
</comment>
<name>A0A652YVN0_NOCGL</name>